<dbReference type="Proteomes" id="UP000464954">
    <property type="component" value="Chromosome"/>
</dbReference>
<evidence type="ECO:0000313" key="6">
    <source>
        <dbReference type="Proteomes" id="UP000464954"/>
    </source>
</evidence>
<dbReference type="Pfam" id="PF01656">
    <property type="entry name" value="CbiA"/>
    <property type="match status" value="1"/>
</dbReference>
<dbReference type="KEGG" id="taer:GT409_08320"/>
<dbReference type="EMBL" id="CP047593">
    <property type="protein sequence ID" value="QHI69457.1"/>
    <property type="molecule type" value="Genomic_DNA"/>
</dbReference>
<sequence>MKELVIISGKGGTGKTSVTGSFAALARNAVLADCDVDAADLYLLLNPDVQEQHEFFSGHEAVIRENECTGCGQCMELCRFDAVIEQDGTFRINPFACEGCGVCVQFCPAKAIDFPECLCGNWFHSDTRYGPMVHAKLEIAAENSGKLVNTVRQQAKQLAEKTEADWLIIDGPPGTGCPVIASIGGTDAVLVITEPTLSGKHDLLRVLELTRHFKIPAFISVNKWDINPEMSARIEDAAVQAGATVLERIPYDASITHAQIQARSIVEWNDGPAATSIKTLWEKICQNMK</sequence>
<dbReference type="PANTHER" id="PTHR43534">
    <property type="entry name" value="MIND SUPERFAMILY P-LOOP ATPASE CONTAINING AN INSERTED FERREDOXIN DOMAIN"/>
    <property type="match status" value="1"/>
</dbReference>
<evidence type="ECO:0000256" key="2">
    <source>
        <dbReference type="ARBA" id="ARBA00023004"/>
    </source>
</evidence>
<feature type="domain" description="4Fe-4S ferredoxin-type" evidence="4">
    <location>
        <begin position="59"/>
        <end position="87"/>
    </location>
</feature>
<dbReference type="PROSITE" id="PS00198">
    <property type="entry name" value="4FE4S_FER_1"/>
    <property type="match status" value="1"/>
</dbReference>
<feature type="domain" description="4Fe-4S ferredoxin-type" evidence="4">
    <location>
        <begin position="88"/>
        <end position="117"/>
    </location>
</feature>
<dbReference type="PANTHER" id="PTHR43534:SF1">
    <property type="entry name" value="4FE-4S CLUSTER CONTAINING PARA FAMILY ATPASE PROTEIN"/>
    <property type="match status" value="1"/>
</dbReference>
<evidence type="ECO:0000256" key="1">
    <source>
        <dbReference type="ARBA" id="ARBA00022723"/>
    </source>
</evidence>
<dbReference type="Gene3D" id="3.40.50.300">
    <property type="entry name" value="P-loop containing nucleotide triphosphate hydrolases"/>
    <property type="match status" value="1"/>
</dbReference>
<dbReference type="SUPFAM" id="SSF52540">
    <property type="entry name" value="P-loop containing nucleoside triphosphate hydrolases"/>
    <property type="match status" value="1"/>
</dbReference>
<dbReference type="InterPro" id="IPR002586">
    <property type="entry name" value="CobQ/CobB/MinD/ParA_Nub-bd_dom"/>
</dbReference>
<dbReference type="GO" id="GO:0051536">
    <property type="term" value="F:iron-sulfur cluster binding"/>
    <property type="evidence" value="ECO:0007669"/>
    <property type="project" value="UniProtKB-KW"/>
</dbReference>
<evidence type="ECO:0000256" key="3">
    <source>
        <dbReference type="ARBA" id="ARBA00023014"/>
    </source>
</evidence>
<proteinExistence type="predicted"/>
<dbReference type="InterPro" id="IPR017896">
    <property type="entry name" value="4Fe4S_Fe-S-bd"/>
</dbReference>
<evidence type="ECO:0000313" key="5">
    <source>
        <dbReference type="EMBL" id="QHI69457.1"/>
    </source>
</evidence>
<accession>A0A6P1M6H0</accession>
<dbReference type="InterPro" id="IPR027417">
    <property type="entry name" value="P-loop_NTPase"/>
</dbReference>
<protein>
    <submittedName>
        <fullName evidence="5">4Fe-4S dicluster domain-containing protein</fullName>
    </submittedName>
</protein>
<organism evidence="5 6">
    <name type="scientific">Tichowtungia aerotolerans</name>
    <dbReference type="NCBI Taxonomy" id="2697043"/>
    <lineage>
        <taxon>Bacteria</taxon>
        <taxon>Pseudomonadati</taxon>
        <taxon>Kiritimatiellota</taxon>
        <taxon>Tichowtungiia</taxon>
        <taxon>Tichowtungiales</taxon>
        <taxon>Tichowtungiaceae</taxon>
        <taxon>Tichowtungia</taxon>
    </lineage>
</organism>
<keyword evidence="1" id="KW-0479">Metal-binding</keyword>
<keyword evidence="2" id="KW-0408">Iron</keyword>
<evidence type="ECO:0000259" key="4">
    <source>
        <dbReference type="PROSITE" id="PS51379"/>
    </source>
</evidence>
<dbReference type="CDD" id="cd03110">
    <property type="entry name" value="SIMIBI_bact_arch"/>
    <property type="match status" value="1"/>
</dbReference>
<dbReference type="PROSITE" id="PS51379">
    <property type="entry name" value="4FE4S_FER_2"/>
    <property type="match status" value="2"/>
</dbReference>
<name>A0A6P1M6H0_9BACT</name>
<dbReference type="RefSeq" id="WP_160628639.1">
    <property type="nucleotide sequence ID" value="NZ_CP047593.1"/>
</dbReference>
<gene>
    <name evidence="5" type="ORF">GT409_08320</name>
</gene>
<keyword evidence="3" id="KW-0411">Iron-sulfur</keyword>
<dbReference type="Gene3D" id="3.30.70.20">
    <property type="match status" value="1"/>
</dbReference>
<dbReference type="GO" id="GO:0046872">
    <property type="term" value="F:metal ion binding"/>
    <property type="evidence" value="ECO:0007669"/>
    <property type="project" value="UniProtKB-KW"/>
</dbReference>
<reference evidence="5 6" key="1">
    <citation type="submission" date="2020-01" db="EMBL/GenBank/DDBJ databases">
        <title>Ponticoccus aerotolerans gen. nov., sp. nov., an anaerobic bacterium and proposal of Ponticoccusceae fam. nov., Ponticoccusles ord. nov. and Ponticoccuse classis nov. in the phylum Kiritimatiellaeota.</title>
        <authorList>
            <person name="Zhou L.Y."/>
            <person name="Du Z.J."/>
        </authorList>
    </citation>
    <scope>NUCLEOTIDE SEQUENCE [LARGE SCALE GENOMIC DNA]</scope>
    <source>
        <strain evidence="5 6">S-5007</strain>
    </source>
</reference>
<keyword evidence="6" id="KW-1185">Reference proteome</keyword>
<dbReference type="InterPro" id="IPR017900">
    <property type="entry name" value="4Fe4S_Fe_S_CS"/>
</dbReference>
<dbReference type="Pfam" id="PF00037">
    <property type="entry name" value="Fer4"/>
    <property type="match status" value="2"/>
</dbReference>
<dbReference type="AlphaFoldDB" id="A0A6P1M6H0"/>